<dbReference type="Proteomes" id="UP001165124">
    <property type="component" value="Unassembled WGS sequence"/>
</dbReference>
<dbReference type="Gene3D" id="3.40.50.150">
    <property type="entry name" value="Vaccinia Virus protein VP39"/>
    <property type="match status" value="1"/>
</dbReference>
<reference evidence="2" key="1">
    <citation type="submission" date="2023-02" db="EMBL/GenBank/DDBJ databases">
        <title>Actinomadura rubrobrunea NBRC 14622.</title>
        <authorList>
            <person name="Ichikawa N."/>
            <person name="Sato H."/>
            <person name="Tonouchi N."/>
        </authorList>
    </citation>
    <scope>NUCLEOTIDE SEQUENCE</scope>
    <source>
        <strain evidence="2">NBRC 14622</strain>
    </source>
</reference>
<dbReference type="RefSeq" id="WP_067916398.1">
    <property type="nucleotide sequence ID" value="NZ_BSRZ01000014.1"/>
</dbReference>
<sequence length="275" mass="30291">MADDVRSARESDPASPKIDTSVPHSARIWDYWLGGKENYPVDREAGDMVRRLLPDIDVSARHDRAFLGRFVRFAAGEGIRQFLDIGTGLPTADNTHEVAQRVAPDARVVYVDNDPLVLVHARALLTNVSPEGVTDYIDADIRDTEALLEAAARTLDFSQPIALLLLGVLNHIVDDDEARDIVRRLVEALPSGSYMAISHTTDEVDGEAMHEATRRVTESGGTPVVARSAAQLRTFFDEVELLEPGVVSCSRWRPEATPWGEPPEYAHFCGVGRKP</sequence>
<dbReference type="AlphaFoldDB" id="A0A9W6UWM5"/>
<dbReference type="SUPFAM" id="SSF53335">
    <property type="entry name" value="S-adenosyl-L-methionine-dependent methyltransferases"/>
    <property type="match status" value="1"/>
</dbReference>
<comment type="caution">
    <text evidence="2">The sequence shown here is derived from an EMBL/GenBank/DDBJ whole genome shotgun (WGS) entry which is preliminary data.</text>
</comment>
<dbReference type="InterPro" id="IPR006764">
    <property type="entry name" value="SAM_dep_MeTrfase_SAV2177_type"/>
</dbReference>
<name>A0A9W6UWM5_9ACTN</name>
<keyword evidence="3" id="KW-1185">Reference proteome</keyword>
<dbReference type="Pfam" id="PF04672">
    <property type="entry name" value="Methyltransf_19"/>
    <property type="match status" value="1"/>
</dbReference>
<gene>
    <name evidence="2" type="ORF">Arub01_45930</name>
</gene>
<accession>A0A9W6UWM5</accession>
<feature type="region of interest" description="Disordered" evidence="1">
    <location>
        <begin position="1"/>
        <end position="21"/>
    </location>
</feature>
<dbReference type="PIRSF" id="PIRSF017393">
    <property type="entry name" value="MTase_SAV2177"/>
    <property type="match status" value="1"/>
</dbReference>
<evidence type="ECO:0000313" key="3">
    <source>
        <dbReference type="Proteomes" id="UP001165124"/>
    </source>
</evidence>
<protein>
    <recommendedName>
        <fullName evidence="4">SAM-dependent methyltransferase</fullName>
    </recommendedName>
</protein>
<dbReference type="InterPro" id="IPR029063">
    <property type="entry name" value="SAM-dependent_MTases_sf"/>
</dbReference>
<evidence type="ECO:0000313" key="2">
    <source>
        <dbReference type="EMBL" id="GLW66349.1"/>
    </source>
</evidence>
<proteinExistence type="predicted"/>
<feature type="compositionally biased region" description="Basic and acidic residues" evidence="1">
    <location>
        <begin position="1"/>
        <end position="12"/>
    </location>
</feature>
<evidence type="ECO:0000256" key="1">
    <source>
        <dbReference type="SAM" id="MobiDB-lite"/>
    </source>
</evidence>
<dbReference type="EMBL" id="BSRZ01000014">
    <property type="protein sequence ID" value="GLW66349.1"/>
    <property type="molecule type" value="Genomic_DNA"/>
</dbReference>
<organism evidence="2 3">
    <name type="scientific">Actinomadura rubrobrunea</name>
    <dbReference type="NCBI Taxonomy" id="115335"/>
    <lineage>
        <taxon>Bacteria</taxon>
        <taxon>Bacillati</taxon>
        <taxon>Actinomycetota</taxon>
        <taxon>Actinomycetes</taxon>
        <taxon>Streptosporangiales</taxon>
        <taxon>Thermomonosporaceae</taxon>
        <taxon>Actinomadura</taxon>
    </lineage>
</organism>
<dbReference type="CDD" id="cd02440">
    <property type="entry name" value="AdoMet_MTases"/>
    <property type="match status" value="1"/>
</dbReference>
<evidence type="ECO:0008006" key="4">
    <source>
        <dbReference type="Google" id="ProtNLM"/>
    </source>
</evidence>